<comment type="caution">
    <text evidence="2">The sequence shown here is derived from an EMBL/GenBank/DDBJ whole genome shotgun (WGS) entry which is preliminary data.</text>
</comment>
<feature type="transmembrane region" description="Helical" evidence="1">
    <location>
        <begin position="7"/>
        <end position="27"/>
    </location>
</feature>
<evidence type="ECO:0000313" key="2">
    <source>
        <dbReference type="EMBL" id="CAL2105838.1"/>
    </source>
</evidence>
<evidence type="ECO:0000256" key="1">
    <source>
        <dbReference type="SAM" id="Phobius"/>
    </source>
</evidence>
<evidence type="ECO:0000313" key="3">
    <source>
        <dbReference type="Proteomes" id="UP001497602"/>
    </source>
</evidence>
<keyword evidence="3" id="KW-1185">Reference proteome</keyword>
<organism evidence="2 3">
    <name type="scientific">Tenacibaculum vairaonense</name>
    <dbReference type="NCBI Taxonomy" id="3137860"/>
    <lineage>
        <taxon>Bacteria</taxon>
        <taxon>Pseudomonadati</taxon>
        <taxon>Bacteroidota</taxon>
        <taxon>Flavobacteriia</taxon>
        <taxon>Flavobacteriales</taxon>
        <taxon>Flavobacteriaceae</taxon>
        <taxon>Tenacibaculum</taxon>
    </lineage>
</organism>
<name>A0ABP1F869_9FLAO</name>
<dbReference type="PROSITE" id="PS51257">
    <property type="entry name" value="PROKAR_LIPOPROTEIN"/>
    <property type="match status" value="1"/>
</dbReference>
<feature type="transmembrane region" description="Helical" evidence="1">
    <location>
        <begin position="73"/>
        <end position="92"/>
    </location>
</feature>
<feature type="transmembrane region" description="Helical" evidence="1">
    <location>
        <begin position="47"/>
        <end position="66"/>
    </location>
</feature>
<accession>A0ABP1F869</accession>
<sequence>MGHIKKEILIGFLVSLFATACGFFIYIQYISQSDFSTTLNQVKQGGVLGTVIALSAIPNLFVFFVFLKKRQDYRARGVLVATIFTALFTFILKFL</sequence>
<dbReference type="RefSeq" id="WP_348737654.1">
    <property type="nucleotide sequence ID" value="NZ_CAXJRC010000010.1"/>
</dbReference>
<proteinExistence type="predicted"/>
<reference evidence="2 3" key="1">
    <citation type="submission" date="2024-05" db="EMBL/GenBank/DDBJ databases">
        <authorList>
            <person name="Duchaud E."/>
        </authorList>
    </citation>
    <scope>NUCLEOTIDE SEQUENCE [LARGE SCALE GENOMIC DNA]</scope>
    <source>
        <strain evidence="2">Ena-SAMPLE-TAB-13-05-2024-13:56:06:370-140305</strain>
    </source>
</reference>
<dbReference type="EMBL" id="CAXJRC010000010">
    <property type="protein sequence ID" value="CAL2105838.1"/>
    <property type="molecule type" value="Genomic_DNA"/>
</dbReference>
<gene>
    <name evidence="2" type="ORF">T190115A13A_190082</name>
</gene>
<dbReference type="Proteomes" id="UP001497602">
    <property type="component" value="Unassembled WGS sequence"/>
</dbReference>
<keyword evidence="1" id="KW-1133">Transmembrane helix</keyword>
<keyword evidence="1" id="KW-0812">Transmembrane</keyword>
<protein>
    <submittedName>
        <fullName evidence="2">Uncharacterized protein</fullName>
    </submittedName>
</protein>
<keyword evidence="1" id="KW-0472">Membrane</keyword>